<sequence>MAERDDLLASIAATTADYREADGEVPTPERVERWISQFDAAVQIPILREMDHVLKHTYFSRKGTRKFLAGLFQTEKLVGEDPCAFWKGVKFLDIQGGGASQKEMLALFSKVLEKKCGFEAADCGAAPHAFVYLDDAIFTGNRVRRDLETWIAEQAPAEAKVHVITIALHSGGQYYANGKIKEAAKAAGKNIDLTWWREIELEDRKAHTTTSDVLRPVAIPEDEGVKAYVAGMRFPPNLRTAGHIGGNGIFSSDAGRQLLEVEFLKAGMRIRQMCPHLNQYQRPLGNMILDTLGFGSLIVTFRNCPNNAPLALWAGDPWHPLFPRTTNSDTSMKRFMAMLAKDVF</sequence>
<organism evidence="2 3">
    <name type="scientific">Roseinatronobacter ekhonensis</name>
    <dbReference type="NCBI Taxonomy" id="254356"/>
    <lineage>
        <taxon>Bacteria</taxon>
        <taxon>Pseudomonadati</taxon>
        <taxon>Pseudomonadota</taxon>
        <taxon>Alphaproteobacteria</taxon>
        <taxon>Rhodobacterales</taxon>
        <taxon>Paracoccaceae</taxon>
        <taxon>Roseinatronobacter</taxon>
    </lineage>
</organism>
<proteinExistence type="predicted"/>
<evidence type="ECO:0000259" key="1">
    <source>
        <dbReference type="Pfam" id="PF24390"/>
    </source>
</evidence>
<feature type="domain" description="PRTase-CE" evidence="1">
    <location>
        <begin position="31"/>
        <end position="324"/>
    </location>
</feature>
<keyword evidence="3" id="KW-1185">Reference proteome</keyword>
<protein>
    <recommendedName>
        <fullName evidence="1">PRTase-CE domain-containing protein</fullName>
    </recommendedName>
</protein>
<gene>
    <name evidence="2" type="ORF">ROE7235_02594</name>
</gene>
<dbReference type="Proteomes" id="UP000272908">
    <property type="component" value="Unassembled WGS sequence"/>
</dbReference>
<dbReference type="AlphaFoldDB" id="A0A3B0MAE7"/>
<evidence type="ECO:0000313" key="3">
    <source>
        <dbReference type="Proteomes" id="UP000272908"/>
    </source>
</evidence>
<dbReference type="InterPro" id="IPR056920">
    <property type="entry name" value="PRTase-CE"/>
</dbReference>
<accession>A0A3B0MAE7</accession>
<dbReference type="RefSeq" id="WP_147434212.1">
    <property type="nucleotide sequence ID" value="NZ_UIHC01000029.1"/>
</dbReference>
<dbReference type="OrthoDB" id="7753492at2"/>
<dbReference type="Pfam" id="PF24390">
    <property type="entry name" value="PRTase-CE"/>
    <property type="match status" value="1"/>
</dbReference>
<reference evidence="3" key="1">
    <citation type="submission" date="2018-08" db="EMBL/GenBank/DDBJ databases">
        <authorList>
            <person name="Rodrigo-Torres L."/>
            <person name="Arahal R. D."/>
            <person name="Lucena T."/>
        </authorList>
    </citation>
    <scope>NUCLEOTIDE SEQUENCE [LARGE SCALE GENOMIC DNA]</scope>
    <source>
        <strain evidence="3">CECT 7235</strain>
    </source>
</reference>
<dbReference type="EMBL" id="UIHC01000029">
    <property type="protein sequence ID" value="SUZ32831.1"/>
    <property type="molecule type" value="Genomic_DNA"/>
</dbReference>
<name>A0A3B0MAE7_9RHOB</name>
<evidence type="ECO:0000313" key="2">
    <source>
        <dbReference type="EMBL" id="SUZ32831.1"/>
    </source>
</evidence>